<name>A0A1B6M9U4_9HEMI</name>
<dbReference type="AlphaFoldDB" id="A0A1B6M9U4"/>
<sequence>DLYAHVMNFQNTAGNNGKDYMGEHYNVTRLVQDGFANREQIDILFTPATNTTVLIMEYVFLNVFVKHGIDKKIRTFNGMSQEIHVSNWLTTKYFKEETTNLAKTVGFGVVFSENSEIFDIDL</sequence>
<reference evidence="1" key="1">
    <citation type="submission" date="2015-11" db="EMBL/GenBank/DDBJ databases">
        <title>De novo transcriptome assembly of four potential Pierce s Disease insect vectors from Arizona vineyards.</title>
        <authorList>
            <person name="Tassone E.E."/>
        </authorList>
    </citation>
    <scope>NUCLEOTIDE SEQUENCE</scope>
</reference>
<organism evidence="1">
    <name type="scientific">Graphocephala atropunctata</name>
    <dbReference type="NCBI Taxonomy" id="36148"/>
    <lineage>
        <taxon>Eukaryota</taxon>
        <taxon>Metazoa</taxon>
        <taxon>Ecdysozoa</taxon>
        <taxon>Arthropoda</taxon>
        <taxon>Hexapoda</taxon>
        <taxon>Insecta</taxon>
        <taxon>Pterygota</taxon>
        <taxon>Neoptera</taxon>
        <taxon>Paraneoptera</taxon>
        <taxon>Hemiptera</taxon>
        <taxon>Auchenorrhyncha</taxon>
        <taxon>Membracoidea</taxon>
        <taxon>Cicadellidae</taxon>
        <taxon>Cicadellinae</taxon>
        <taxon>Cicadellini</taxon>
        <taxon>Graphocephala</taxon>
    </lineage>
</organism>
<protein>
    <submittedName>
        <fullName evidence="1">Uncharacterized protein</fullName>
    </submittedName>
</protein>
<evidence type="ECO:0000313" key="1">
    <source>
        <dbReference type="EMBL" id="JAT32700.1"/>
    </source>
</evidence>
<feature type="non-terminal residue" evidence="1">
    <location>
        <position position="122"/>
    </location>
</feature>
<gene>
    <name evidence="1" type="ORF">g.54161</name>
</gene>
<dbReference type="EMBL" id="GEBQ01007277">
    <property type="protein sequence ID" value="JAT32700.1"/>
    <property type="molecule type" value="Transcribed_RNA"/>
</dbReference>
<proteinExistence type="predicted"/>
<accession>A0A1B6M9U4</accession>
<feature type="non-terminal residue" evidence="1">
    <location>
        <position position="1"/>
    </location>
</feature>